<keyword evidence="2" id="KW-1185">Reference proteome</keyword>
<organism evidence="1 2">
    <name type="scientific">Chitinophaga barathri</name>
    <dbReference type="NCBI Taxonomy" id="1647451"/>
    <lineage>
        <taxon>Bacteria</taxon>
        <taxon>Pseudomonadati</taxon>
        <taxon>Bacteroidota</taxon>
        <taxon>Chitinophagia</taxon>
        <taxon>Chitinophagales</taxon>
        <taxon>Chitinophagaceae</taxon>
        <taxon>Chitinophaga</taxon>
    </lineage>
</organism>
<dbReference type="AlphaFoldDB" id="A0A3N4MDM5"/>
<comment type="caution">
    <text evidence="1">The sequence shown here is derived from an EMBL/GenBank/DDBJ whole genome shotgun (WGS) entry which is preliminary data.</text>
</comment>
<accession>A0A3N4MDM5</accession>
<proteinExistence type="predicted"/>
<evidence type="ECO:0000313" key="1">
    <source>
        <dbReference type="EMBL" id="RPD41841.1"/>
    </source>
</evidence>
<protein>
    <submittedName>
        <fullName evidence="1">Uncharacterized protein</fullName>
    </submittedName>
</protein>
<evidence type="ECO:0000313" key="2">
    <source>
        <dbReference type="Proteomes" id="UP000279089"/>
    </source>
</evidence>
<name>A0A3N4MDM5_9BACT</name>
<gene>
    <name evidence="1" type="ORF">EG028_06665</name>
</gene>
<dbReference type="Proteomes" id="UP000279089">
    <property type="component" value="Unassembled WGS sequence"/>
</dbReference>
<sequence>MFAKTILLRMVKINGSANLCTASVTGVYAEKYLYRRDEWRGFTNKRTSIYKKMTTDRAGGHVFSGVTLWFAGLKEKRPGKGI</sequence>
<reference evidence="2" key="1">
    <citation type="submission" date="2018-11" db="EMBL/GenBank/DDBJ databases">
        <title>Chitinophaga lutea sp.nov., isolate from arsenic contaminated soil.</title>
        <authorList>
            <person name="Zong Y."/>
        </authorList>
    </citation>
    <scope>NUCLEOTIDE SEQUENCE [LARGE SCALE GENOMIC DNA]</scope>
    <source>
        <strain evidence="2">YLT18</strain>
    </source>
</reference>
<dbReference type="EMBL" id="RMBX01000003">
    <property type="protein sequence ID" value="RPD41841.1"/>
    <property type="molecule type" value="Genomic_DNA"/>
</dbReference>